<name>A0ABV8HWL2_9ACTN</name>
<gene>
    <name evidence="5" type="ORF">ACFO3J_33545</name>
</gene>
<protein>
    <submittedName>
        <fullName evidence="5">LpqB family beta-propeller domain-containing protein</fullName>
    </submittedName>
</protein>
<dbReference type="Pfam" id="PF10646">
    <property type="entry name" value="Germane"/>
    <property type="match status" value="1"/>
</dbReference>
<evidence type="ECO:0000259" key="4">
    <source>
        <dbReference type="Pfam" id="PF25976"/>
    </source>
</evidence>
<feature type="domain" description="Lipoprotein LpqB C-terminal" evidence="3">
    <location>
        <begin position="357"/>
        <end position="611"/>
    </location>
</feature>
<feature type="domain" description="GerMN" evidence="2">
    <location>
        <begin position="190"/>
        <end position="298"/>
    </location>
</feature>
<feature type="domain" description="Lipoprotein LpqB N-terminal" evidence="4">
    <location>
        <begin position="59"/>
        <end position="181"/>
    </location>
</feature>
<dbReference type="RefSeq" id="WP_386437855.1">
    <property type="nucleotide sequence ID" value="NZ_JBHSBB010000050.1"/>
</dbReference>
<proteinExistence type="predicted"/>
<evidence type="ECO:0000313" key="5">
    <source>
        <dbReference type="EMBL" id="MFC4036333.1"/>
    </source>
</evidence>
<evidence type="ECO:0000256" key="1">
    <source>
        <dbReference type="SAM" id="SignalP"/>
    </source>
</evidence>
<keyword evidence="1" id="KW-0732">Signal</keyword>
<sequence length="612" mass="64243">MRAKGSRGRLLRLGALPLCASLLLLAGCASMPSSGEVRKVDDGQGADADPQVRFFPLAPTADENPAEIVNGFLQATTGSETDFATAKKFLTKSVAAKWKPLTGITVYSSSDFQVTEDGGTGGKNARTVNLSAVKTAVVDDKHAYQPQQGDFQVPFHLVKEKDGWRIDGLQDGLILSETEFQQLYQSADLYYFAKLGADAQRDGGKQRLVADPVYLRSQESNPLVSAVSALLSGPTDWLSPVAYSAAPAGTRLDGKAPDGGVDLDDSQHLRVRLDNRSADRLNPLSCVQLAAQLFTTAQAQATAKLASAEVDRADGAAVCSVPGTQALSYGPESLAGTTSQPYYIGTQGHRLLTLGRDSTAATPVSGPFGTAKADLGSVAVRFDEEEAAGVRTNGRDLVVGPLLGNGPFAQPVLKSTAANPKKDGLSAPSWDGLGDLWVADRDPKAPRLLMLRDGSGPPIEVPVPGLDGRVESLRVSSDGVRIALVVRQGTSVSLRLGRIQRGTAQHPDAFSVTGLQTLSPPDENVASVSWAGSSQLVVLGTESGEVQQIQYLNTDGSTAPTVQGINEATSVAASEDQSKPLLMSYNADVYVLPADAHWQRVSPAGTGPVYPG</sequence>
<dbReference type="InterPro" id="IPR018910">
    <property type="entry name" value="LpqB_C"/>
</dbReference>
<dbReference type="InterPro" id="IPR019606">
    <property type="entry name" value="GerMN"/>
</dbReference>
<dbReference type="Pfam" id="PF10647">
    <property type="entry name" value="Gmad1"/>
    <property type="match status" value="1"/>
</dbReference>
<comment type="caution">
    <text evidence="5">The sequence shown here is derived from an EMBL/GenBank/DDBJ whole genome shotgun (WGS) entry which is preliminary data.</text>
</comment>
<dbReference type="PROSITE" id="PS51257">
    <property type="entry name" value="PROKAR_LIPOPROTEIN"/>
    <property type="match status" value="1"/>
</dbReference>
<dbReference type="EMBL" id="JBHSBB010000050">
    <property type="protein sequence ID" value="MFC4036333.1"/>
    <property type="molecule type" value="Genomic_DNA"/>
</dbReference>
<evidence type="ECO:0000313" key="6">
    <source>
        <dbReference type="Proteomes" id="UP001595765"/>
    </source>
</evidence>
<dbReference type="SUPFAM" id="SSF82171">
    <property type="entry name" value="DPP6 N-terminal domain-like"/>
    <property type="match status" value="1"/>
</dbReference>
<dbReference type="Pfam" id="PF25976">
    <property type="entry name" value="LpqB_N"/>
    <property type="match status" value="1"/>
</dbReference>
<dbReference type="Proteomes" id="UP001595765">
    <property type="component" value="Unassembled WGS sequence"/>
</dbReference>
<organism evidence="5 6">
    <name type="scientific">Streptomyces polygonati</name>
    <dbReference type="NCBI Taxonomy" id="1617087"/>
    <lineage>
        <taxon>Bacteria</taxon>
        <taxon>Bacillati</taxon>
        <taxon>Actinomycetota</taxon>
        <taxon>Actinomycetes</taxon>
        <taxon>Kitasatosporales</taxon>
        <taxon>Streptomycetaceae</taxon>
        <taxon>Streptomyces</taxon>
    </lineage>
</organism>
<reference evidence="6" key="1">
    <citation type="journal article" date="2019" name="Int. J. Syst. Evol. Microbiol.">
        <title>The Global Catalogue of Microorganisms (GCM) 10K type strain sequencing project: providing services to taxonomists for standard genome sequencing and annotation.</title>
        <authorList>
            <consortium name="The Broad Institute Genomics Platform"/>
            <consortium name="The Broad Institute Genome Sequencing Center for Infectious Disease"/>
            <person name="Wu L."/>
            <person name="Ma J."/>
        </authorList>
    </citation>
    <scope>NUCLEOTIDE SEQUENCE [LARGE SCALE GENOMIC DNA]</scope>
    <source>
        <strain evidence="6">CGMCC 4.7237</strain>
    </source>
</reference>
<keyword evidence="6" id="KW-1185">Reference proteome</keyword>
<evidence type="ECO:0000259" key="2">
    <source>
        <dbReference type="Pfam" id="PF10646"/>
    </source>
</evidence>
<evidence type="ECO:0000259" key="3">
    <source>
        <dbReference type="Pfam" id="PF10647"/>
    </source>
</evidence>
<feature type="signal peptide" evidence="1">
    <location>
        <begin position="1"/>
        <end position="26"/>
    </location>
</feature>
<accession>A0ABV8HWL2</accession>
<feature type="chain" id="PRO_5046910031" evidence="1">
    <location>
        <begin position="27"/>
        <end position="612"/>
    </location>
</feature>
<dbReference type="InterPro" id="IPR059026">
    <property type="entry name" value="LpqB_N"/>
</dbReference>